<dbReference type="AlphaFoldDB" id="A0A1H8SQG9"/>
<protein>
    <submittedName>
        <fullName evidence="2">LVIVD repeat-containing protein</fullName>
    </submittedName>
</protein>
<gene>
    <name evidence="2" type="ORF">SAMN04487948_105245</name>
</gene>
<organism evidence="2 3">
    <name type="scientific">Halogranum amylolyticum</name>
    <dbReference type="NCBI Taxonomy" id="660520"/>
    <lineage>
        <taxon>Archaea</taxon>
        <taxon>Methanobacteriati</taxon>
        <taxon>Methanobacteriota</taxon>
        <taxon>Stenosarchaea group</taxon>
        <taxon>Halobacteria</taxon>
        <taxon>Halobacteriales</taxon>
        <taxon>Haloferacaceae</taxon>
    </lineage>
</organism>
<evidence type="ECO:0000313" key="2">
    <source>
        <dbReference type="EMBL" id="SEO80588.1"/>
    </source>
</evidence>
<accession>A0A1H8SQG9</accession>
<dbReference type="InterPro" id="IPR013211">
    <property type="entry name" value="LVIVD"/>
</dbReference>
<feature type="region of interest" description="Disordered" evidence="1">
    <location>
        <begin position="403"/>
        <end position="424"/>
    </location>
</feature>
<dbReference type="SUPFAM" id="SSF51004">
    <property type="entry name" value="C-terminal (heme d1) domain of cytochrome cd1-nitrite reductase"/>
    <property type="match status" value="1"/>
</dbReference>
<evidence type="ECO:0000256" key="1">
    <source>
        <dbReference type="SAM" id="MobiDB-lite"/>
    </source>
</evidence>
<evidence type="ECO:0000313" key="3">
    <source>
        <dbReference type="Proteomes" id="UP000199126"/>
    </source>
</evidence>
<keyword evidence="3" id="KW-1185">Reference proteome</keyword>
<dbReference type="OrthoDB" id="134269at2157"/>
<reference evidence="3" key="1">
    <citation type="submission" date="2016-10" db="EMBL/GenBank/DDBJ databases">
        <authorList>
            <person name="Varghese N."/>
            <person name="Submissions S."/>
        </authorList>
    </citation>
    <scope>NUCLEOTIDE SEQUENCE [LARGE SCALE GENOMIC DNA]</scope>
    <source>
        <strain evidence="3">CGMCC 1.10121</strain>
    </source>
</reference>
<dbReference type="Pfam" id="PF08309">
    <property type="entry name" value="LVIVD"/>
    <property type="match status" value="4"/>
</dbReference>
<dbReference type="RefSeq" id="WP_089824389.1">
    <property type="nucleotide sequence ID" value="NZ_FODV01000005.1"/>
</dbReference>
<sequence>MTSIDRRTALKAFGSSLVASGLAGSVNAHGEEGGDGTAANEGRLRLFSDVAVDGALEAVTQGNYVYVATGSGLAVVDWRNPARPEVVARLDASDPDEGEVGGILDVKVDGDLASLASNEGSGVTLVDVSDPTTPEELGFYDAGHGIHNNFLDGEYAYLTVNESSDYPFSEARTEVVDVSDPTAPVKVGEYRLRDHFSGYATSGTSPCHDVYVQDDRLYQAFWDAGTVVADVSDPSDPQTVSQFGAAPKGDEEFSGSFPLERYLTSPGNAHYVQPSPEGRYVYVGAETFPGEYVEDPDHHDYGGIKVFDVSDPDDPFELTRIAPPNLDVFRTSHNFDVTENRLHTSWYDGGVAVFDVTDPATPERVGHYAAEGSSFWTAVQARGFTVGSDIGGGLVFLHADRGSRRPPAFEGDARPTGPEVDLSP</sequence>
<proteinExistence type="predicted"/>
<dbReference type="EMBL" id="FODV01000005">
    <property type="protein sequence ID" value="SEO80588.1"/>
    <property type="molecule type" value="Genomic_DNA"/>
</dbReference>
<name>A0A1H8SQG9_9EURY</name>
<dbReference type="InterPro" id="IPR011048">
    <property type="entry name" value="Haem_d1_sf"/>
</dbReference>
<dbReference type="Proteomes" id="UP000199126">
    <property type="component" value="Unassembled WGS sequence"/>
</dbReference>